<reference evidence="2" key="2">
    <citation type="submission" date="2006-09" db="EMBL/GenBank/DDBJ databases">
        <title>The genome sequence of Plasmodium falciparum Dd2.</title>
        <authorList>
            <consortium name="The Broad Institute Genome Sequencing Platform"/>
            <person name="Birren B."/>
            <person name="Lander E."/>
            <person name="Galagan J."/>
            <person name="Nusbaum C."/>
            <person name="Devon K."/>
            <person name="Henn M."/>
            <person name="Jaffe D."/>
            <person name="Butler J."/>
            <person name="Alvarez P."/>
            <person name="Gnerre S."/>
            <person name="Grabherr M."/>
            <person name="Kleber M."/>
            <person name="Mauceli E."/>
            <person name="Brockman W."/>
            <person name="MacCallum I.A."/>
            <person name="Rounsley S."/>
            <person name="Young S."/>
            <person name="LaButti K."/>
            <person name="Pushparaj V."/>
            <person name="DeCaprio D."/>
            <person name="Crawford M."/>
            <person name="Koehrsen M."/>
            <person name="Engels R."/>
            <person name="Montgomery P."/>
            <person name="Pearson M."/>
            <person name="Howarth C."/>
            <person name="Larson L."/>
            <person name="Luoma S."/>
            <person name="White J."/>
            <person name="Kodira C."/>
            <person name="Zeng Q."/>
            <person name="O'Leary S."/>
            <person name="Yandava C."/>
            <person name="Alvarado L."/>
            <person name="Wirth D."/>
            <person name="Volkman S."/>
            <person name="Hartl D."/>
        </authorList>
    </citation>
    <scope>NUCLEOTIDE SEQUENCE [LARGE SCALE GENOMIC DNA]</scope>
</reference>
<protein>
    <submittedName>
        <fullName evidence="1">Uncharacterized protein</fullName>
    </submittedName>
</protein>
<dbReference type="KEGG" id="pfd:PFDG_05002"/>
<evidence type="ECO:0000313" key="1">
    <source>
        <dbReference type="EMBL" id="KOB89453.1"/>
    </source>
</evidence>
<reference evidence="2" key="1">
    <citation type="submission" date="2006-09" db="EMBL/GenBank/DDBJ databases">
        <title>Annotation of Plasmodium falciparum Dd2.</title>
        <authorList>
            <consortium name="The Broad Institute Genome Sequencing Platform"/>
            <person name="Volkman S.K."/>
            <person name="Neafsey D.E."/>
            <person name="Dash A.P."/>
            <person name="Chitnis C.E."/>
            <person name="Hartl D.L."/>
            <person name="Young S.K."/>
            <person name="Zeng Q."/>
            <person name="Koehrsen M."/>
            <person name="Alvarado L."/>
            <person name="Berlin A."/>
            <person name="Borenstein D."/>
            <person name="Chapman S.B."/>
            <person name="Chen Z."/>
            <person name="Engels R."/>
            <person name="Freedman E."/>
            <person name="Gellesch M."/>
            <person name="Goldberg J."/>
            <person name="Griggs A."/>
            <person name="Gujja S."/>
            <person name="Heilman E.R."/>
            <person name="Heiman D.I."/>
            <person name="Howarth C."/>
            <person name="Jen D."/>
            <person name="Larson L."/>
            <person name="Mehta T."/>
            <person name="Neiman D."/>
            <person name="Park D."/>
            <person name="Pearson M."/>
            <person name="Roberts A."/>
            <person name="Saif S."/>
            <person name="Shea T."/>
            <person name="Shenoy N."/>
            <person name="Sisk P."/>
            <person name="Stolte C."/>
            <person name="Sykes S."/>
            <person name="Walk T."/>
            <person name="White J."/>
            <person name="Yandava C."/>
            <person name="Haas B."/>
            <person name="Henn M.R."/>
            <person name="Nusbaum C."/>
            <person name="Birren B."/>
        </authorList>
    </citation>
    <scope>NUCLEOTIDE SEQUENCE [LARGE SCALE GENOMIC DNA]</scope>
</reference>
<dbReference type="AlphaFoldDB" id="A0A0L7M9H7"/>
<gene>
    <name evidence="1" type="ORF">PFDG_05002</name>
</gene>
<proteinExistence type="predicted"/>
<dbReference type="EMBL" id="GG702460">
    <property type="protein sequence ID" value="KOB89453.1"/>
    <property type="molecule type" value="Genomic_DNA"/>
</dbReference>
<name>A0A0L7M9H7_PLAF4</name>
<organism evidence="1 2">
    <name type="scientific">Plasmodium falciparum (isolate Dd2)</name>
    <dbReference type="NCBI Taxonomy" id="57267"/>
    <lineage>
        <taxon>Eukaryota</taxon>
        <taxon>Sar</taxon>
        <taxon>Alveolata</taxon>
        <taxon>Apicomplexa</taxon>
        <taxon>Aconoidasida</taxon>
        <taxon>Haemosporida</taxon>
        <taxon>Plasmodiidae</taxon>
        <taxon>Plasmodium</taxon>
        <taxon>Plasmodium (Laverania)</taxon>
    </lineage>
</organism>
<sequence>MGCVRPTERGALVIKKNTFHNHNDGCTDIMKLLFPIVEKFIRSNENKDIIETIMKSLLIVSTHINWTYRQKFILPSILSLISNDKYKYIDVILLIELCSICERNIFLFFFNPIHQIYFKEK</sequence>
<dbReference type="Proteomes" id="UP000054282">
    <property type="component" value="Unassembled WGS sequence"/>
</dbReference>
<evidence type="ECO:0000313" key="2">
    <source>
        <dbReference type="Proteomes" id="UP000054282"/>
    </source>
</evidence>
<accession>A0A0L7M9H7</accession>